<proteinExistence type="predicted"/>
<reference evidence="1" key="1">
    <citation type="submission" date="2020-08" db="EMBL/GenBank/DDBJ databases">
        <title>Genome sequencing and assembly of the red palm weevil Rhynchophorus ferrugineus.</title>
        <authorList>
            <person name="Dias G.B."/>
            <person name="Bergman C.M."/>
            <person name="Manee M."/>
        </authorList>
    </citation>
    <scope>NUCLEOTIDE SEQUENCE</scope>
    <source>
        <strain evidence="1">AA-2017</strain>
        <tissue evidence="1">Whole larva</tissue>
    </source>
</reference>
<comment type="caution">
    <text evidence="1">The sequence shown here is derived from an EMBL/GenBank/DDBJ whole genome shotgun (WGS) entry which is preliminary data.</text>
</comment>
<protein>
    <submittedName>
        <fullName evidence="1">Uncharacterized protein</fullName>
    </submittedName>
</protein>
<dbReference type="AlphaFoldDB" id="A0A834I8K8"/>
<evidence type="ECO:0000313" key="2">
    <source>
        <dbReference type="Proteomes" id="UP000625711"/>
    </source>
</evidence>
<feature type="non-terminal residue" evidence="1">
    <location>
        <position position="1"/>
    </location>
</feature>
<organism evidence="1 2">
    <name type="scientific">Rhynchophorus ferrugineus</name>
    <name type="common">Red palm weevil</name>
    <name type="synonym">Curculio ferrugineus</name>
    <dbReference type="NCBI Taxonomy" id="354439"/>
    <lineage>
        <taxon>Eukaryota</taxon>
        <taxon>Metazoa</taxon>
        <taxon>Ecdysozoa</taxon>
        <taxon>Arthropoda</taxon>
        <taxon>Hexapoda</taxon>
        <taxon>Insecta</taxon>
        <taxon>Pterygota</taxon>
        <taxon>Neoptera</taxon>
        <taxon>Endopterygota</taxon>
        <taxon>Coleoptera</taxon>
        <taxon>Polyphaga</taxon>
        <taxon>Cucujiformia</taxon>
        <taxon>Curculionidae</taxon>
        <taxon>Dryophthorinae</taxon>
        <taxon>Rhynchophorus</taxon>
    </lineage>
</organism>
<accession>A0A834I8K8</accession>
<dbReference type="EMBL" id="JAACXV010006189">
    <property type="protein sequence ID" value="KAF7276527.1"/>
    <property type="molecule type" value="Genomic_DNA"/>
</dbReference>
<sequence length="47" mass="5271">MFSLICKSFASVMSVTVDIACEIFNGHILDNRLRSMNYDCTANLGIR</sequence>
<keyword evidence="2" id="KW-1185">Reference proteome</keyword>
<name>A0A834I8K8_RHYFE</name>
<dbReference type="Proteomes" id="UP000625711">
    <property type="component" value="Unassembled WGS sequence"/>
</dbReference>
<evidence type="ECO:0000313" key="1">
    <source>
        <dbReference type="EMBL" id="KAF7276527.1"/>
    </source>
</evidence>
<gene>
    <name evidence="1" type="ORF">GWI33_010132</name>
</gene>